<feature type="region of interest" description="Disordered" evidence="4">
    <location>
        <begin position="342"/>
        <end position="410"/>
    </location>
</feature>
<evidence type="ECO:0000256" key="2">
    <source>
        <dbReference type="ARBA" id="ARBA00023242"/>
    </source>
</evidence>
<sequence length="974" mass="107329">MDLSRSTLGSRPVKDDEEQDEDENDCVVTHVVLAPGRNTVTRWNSPAAAGEGRGGGGCGEGLQRSEDPECASSLASFVGVKKERAENGALYVLLEVNEKQEQEDSEKQEEEDGSQAQTLDKCVQEENLHCVEENLMLQESCEDDENLQVLIQQEEEECLEEEPQKEEEESREKRPTVDLTPFLSFLSDCIRESKADQTRSCSNKSIPEDEYSDGEDVFGRGSGINFAGSVTAGGMSDCRIVEEEEEEEIIAAVVATVPNEEENFLHDGDDAADQAVVVEQPLYPPAPPPPHVPGAASRDVSSSEPAAAAEGNIAQIQDCVDCDDGSGHEGCNNGRNFLYGGFEEADDDDTGFEEDDTRVQEAAEHREQEEEEEEVQCVGTDSSEQQQQLQQQQHEGRDEDHDSAKEQQKQIQGISLDHMALHQAVSSNLQTSSSKAAPPLGVGRNLLQARSMFDSWCEIDHIKKAQILSPGLGGGGARATVSSVVAEFQKPSQVFESSNSRFLSKGPLEDDSSSSPACSSQSHTVLPPGWLRMISKPGSEISYIDPHVKRRTSQDMKPPPDKAATAEAGPGGESALCSSSIEAEPEEDIVRSQKSEEEEAFNPDMMIGISTVAVATTKYYHHHDHHFKPNCRAPKNSSCTRTSNPPRKVPVMKLQEFKYVESWKGLMPTNGQDPDKERQKVIQALYTFEELRQKLREAEELRVAKGRAEGLTCLKRPDLKAATEMRLRGLQVNTNEYIGNVPGIGVGDRFWYRIEMVVIGLHKQLEAGIAFISKTKARVRARSGTSVATSIVMKHWGNPYRDDIDNGEFITYTGQGGLSARSSTAHCIADQVLTRGNEALKNSFKGHWPIRVIRGDRDKKSPTGEVYTYIGLYQILHMRYEPGKDGNLVYMFDLKRQGGQQPLPICANPEPNRRYIANKPGSSTSMTVKRKWEDLPHAGGDNVASSPYSSSRGQWGIPLDFSNTNQTLYVRGSS</sequence>
<keyword evidence="7" id="KW-1185">Reference proteome</keyword>
<proteinExistence type="predicted"/>
<dbReference type="SUPFAM" id="SSF88697">
    <property type="entry name" value="PUA domain-like"/>
    <property type="match status" value="1"/>
</dbReference>
<keyword evidence="2 3" id="KW-0539">Nucleus</keyword>
<feature type="compositionally biased region" description="Acidic residues" evidence="4">
    <location>
        <begin position="103"/>
        <end position="113"/>
    </location>
</feature>
<feature type="region of interest" description="Disordered" evidence="4">
    <location>
        <begin position="197"/>
        <end position="217"/>
    </location>
</feature>
<dbReference type="PANTHER" id="PTHR45660">
    <property type="entry name" value="HISTONE-LYSINE N-METHYLTRANSFERASE SETMAR"/>
    <property type="match status" value="1"/>
</dbReference>
<organism evidence="6 7">
    <name type="scientific">Sphagnum troendelagicum</name>
    <dbReference type="NCBI Taxonomy" id="128251"/>
    <lineage>
        <taxon>Eukaryota</taxon>
        <taxon>Viridiplantae</taxon>
        <taxon>Streptophyta</taxon>
        <taxon>Embryophyta</taxon>
        <taxon>Bryophyta</taxon>
        <taxon>Sphagnophytina</taxon>
        <taxon>Sphagnopsida</taxon>
        <taxon>Sphagnales</taxon>
        <taxon>Sphagnaceae</taxon>
        <taxon>Sphagnum</taxon>
    </lineage>
</organism>
<gene>
    <name evidence="6" type="ORF">CSSPTR1EN2_LOCUS14768</name>
</gene>
<dbReference type="InterPro" id="IPR036987">
    <property type="entry name" value="SRA-YDG_sf"/>
</dbReference>
<dbReference type="EMBL" id="OZ019895">
    <property type="protein sequence ID" value="CAK9219699.1"/>
    <property type="molecule type" value="Genomic_DNA"/>
</dbReference>
<feature type="domain" description="YDG" evidence="5">
    <location>
        <begin position="739"/>
        <end position="896"/>
    </location>
</feature>
<feature type="compositionally biased region" description="Acidic residues" evidence="4">
    <location>
        <begin position="153"/>
        <end position="167"/>
    </location>
</feature>
<evidence type="ECO:0000313" key="7">
    <source>
        <dbReference type="Proteomes" id="UP001497512"/>
    </source>
</evidence>
<feature type="compositionally biased region" description="Basic and acidic residues" evidence="4">
    <location>
        <begin position="394"/>
        <end position="408"/>
    </location>
</feature>
<evidence type="ECO:0000256" key="4">
    <source>
        <dbReference type="SAM" id="MobiDB-lite"/>
    </source>
</evidence>
<name>A0ABP0UE65_9BRYO</name>
<feature type="region of interest" description="Disordered" evidence="4">
    <location>
        <begin position="1"/>
        <end position="66"/>
    </location>
</feature>
<comment type="subcellular location">
    <subcellularLocation>
        <location evidence="1">Chromosome</location>
    </subcellularLocation>
    <subcellularLocation>
        <location evidence="3">Nucleus</location>
    </subcellularLocation>
</comment>
<feature type="region of interest" description="Disordered" evidence="4">
    <location>
        <begin position="152"/>
        <end position="177"/>
    </location>
</feature>
<reference evidence="6" key="1">
    <citation type="submission" date="2024-02" db="EMBL/GenBank/DDBJ databases">
        <authorList>
            <consortium name="ELIXIR-Norway"/>
            <consortium name="Elixir Norway"/>
        </authorList>
    </citation>
    <scope>NUCLEOTIDE SEQUENCE</scope>
</reference>
<dbReference type="PROSITE" id="PS51015">
    <property type="entry name" value="YDG"/>
    <property type="match status" value="1"/>
</dbReference>
<feature type="compositionally biased region" description="Acidic residues" evidence="4">
    <location>
        <begin position="15"/>
        <end position="25"/>
    </location>
</feature>
<dbReference type="Pfam" id="PF02182">
    <property type="entry name" value="SAD_SRA"/>
    <property type="match status" value="1"/>
</dbReference>
<dbReference type="SMART" id="SM00466">
    <property type="entry name" value="SRA"/>
    <property type="match status" value="1"/>
</dbReference>
<evidence type="ECO:0000256" key="1">
    <source>
        <dbReference type="ARBA" id="ARBA00004286"/>
    </source>
</evidence>
<dbReference type="Gene3D" id="2.30.280.10">
    <property type="entry name" value="SRA-YDG"/>
    <property type="match status" value="1"/>
</dbReference>
<dbReference type="InterPro" id="IPR051357">
    <property type="entry name" value="H3K9_HMTase_SUVAR3-9"/>
</dbReference>
<feature type="compositionally biased region" description="Low complexity" evidence="4">
    <location>
        <begin position="513"/>
        <end position="522"/>
    </location>
</feature>
<feature type="region of interest" description="Disordered" evidence="4">
    <location>
        <begin position="96"/>
        <end position="119"/>
    </location>
</feature>
<dbReference type="InterPro" id="IPR015947">
    <property type="entry name" value="PUA-like_sf"/>
</dbReference>
<evidence type="ECO:0000313" key="6">
    <source>
        <dbReference type="EMBL" id="CAK9219699.1"/>
    </source>
</evidence>
<feature type="compositionally biased region" description="Basic and acidic residues" evidence="4">
    <location>
        <begin position="357"/>
        <end position="368"/>
    </location>
</feature>
<feature type="region of interest" description="Disordered" evidence="4">
    <location>
        <begin position="496"/>
        <end position="523"/>
    </location>
</feature>
<dbReference type="Proteomes" id="UP001497512">
    <property type="component" value="Chromosome 3"/>
</dbReference>
<feature type="region of interest" description="Disordered" evidence="4">
    <location>
        <begin position="281"/>
        <end position="307"/>
    </location>
</feature>
<feature type="compositionally biased region" description="Gly residues" evidence="4">
    <location>
        <begin position="51"/>
        <end position="60"/>
    </location>
</feature>
<accession>A0ABP0UE65</accession>
<feature type="compositionally biased region" description="Pro residues" evidence="4">
    <location>
        <begin position="282"/>
        <end position="292"/>
    </location>
</feature>
<evidence type="ECO:0000256" key="3">
    <source>
        <dbReference type="PROSITE-ProRule" id="PRU00358"/>
    </source>
</evidence>
<feature type="compositionally biased region" description="Acidic residues" evidence="4">
    <location>
        <begin position="343"/>
        <end position="356"/>
    </location>
</feature>
<feature type="region of interest" description="Disordered" evidence="4">
    <location>
        <begin position="549"/>
        <end position="587"/>
    </location>
</feature>
<protein>
    <recommendedName>
        <fullName evidence="5">YDG domain-containing protein</fullName>
    </recommendedName>
</protein>
<evidence type="ECO:0000259" key="5">
    <source>
        <dbReference type="PROSITE" id="PS51015"/>
    </source>
</evidence>
<dbReference type="InterPro" id="IPR003105">
    <property type="entry name" value="SRA_YDG"/>
</dbReference>
<dbReference type="PANTHER" id="PTHR45660:SF13">
    <property type="entry name" value="HISTONE-LYSINE N-METHYLTRANSFERASE SETMAR"/>
    <property type="match status" value="1"/>
</dbReference>